<dbReference type="SUPFAM" id="SSF109604">
    <property type="entry name" value="HD-domain/PDEase-like"/>
    <property type="match status" value="1"/>
</dbReference>
<evidence type="ECO:0000313" key="3">
    <source>
        <dbReference type="EMBL" id="QAR32561.1"/>
    </source>
</evidence>
<dbReference type="PANTHER" id="PTHR33525:SF4">
    <property type="entry name" value="CYCLIC DI-GMP PHOSPHODIESTERASE CDGJ"/>
    <property type="match status" value="1"/>
</dbReference>
<keyword evidence="4" id="KW-1185">Reference proteome</keyword>
<evidence type="ECO:0000259" key="2">
    <source>
        <dbReference type="PROSITE" id="PS51833"/>
    </source>
</evidence>
<dbReference type="InterPro" id="IPR052340">
    <property type="entry name" value="RNase_Y/CdgJ"/>
</dbReference>
<dbReference type="Pfam" id="PF00563">
    <property type="entry name" value="EAL"/>
    <property type="match status" value="1"/>
</dbReference>
<dbReference type="EMBL" id="CP035108">
    <property type="protein sequence ID" value="QAR32561.1"/>
    <property type="molecule type" value="Genomic_DNA"/>
</dbReference>
<name>A0A3R5V0C4_9BACT</name>
<dbReference type="Pfam" id="PF08668">
    <property type="entry name" value="HDOD"/>
    <property type="match status" value="1"/>
</dbReference>
<dbReference type="Gene3D" id="3.20.20.450">
    <property type="entry name" value="EAL domain"/>
    <property type="match status" value="1"/>
</dbReference>
<evidence type="ECO:0000259" key="1">
    <source>
        <dbReference type="PROSITE" id="PS50883"/>
    </source>
</evidence>
<feature type="domain" description="EAL" evidence="1">
    <location>
        <begin position="1"/>
        <end position="211"/>
    </location>
</feature>
<evidence type="ECO:0000313" key="4">
    <source>
        <dbReference type="Proteomes" id="UP000287502"/>
    </source>
</evidence>
<dbReference type="InterPro" id="IPR001633">
    <property type="entry name" value="EAL_dom"/>
</dbReference>
<proteinExistence type="predicted"/>
<dbReference type="InterPro" id="IPR014408">
    <property type="entry name" value="dGMP_Pdiesterase_EAL/HD-GYP"/>
</dbReference>
<dbReference type="Gene3D" id="1.10.3210.10">
    <property type="entry name" value="Hypothetical protein af1432"/>
    <property type="match status" value="1"/>
</dbReference>
<dbReference type="InterPro" id="IPR035919">
    <property type="entry name" value="EAL_sf"/>
</dbReference>
<dbReference type="PANTHER" id="PTHR33525">
    <property type="match status" value="1"/>
</dbReference>
<dbReference type="SMART" id="SM00052">
    <property type="entry name" value="EAL"/>
    <property type="match status" value="1"/>
</dbReference>
<dbReference type="SUPFAM" id="SSF141868">
    <property type="entry name" value="EAL domain-like"/>
    <property type="match status" value="1"/>
</dbReference>
<dbReference type="PIRSF" id="PIRSF003180">
    <property type="entry name" value="DiGMPpdiest_YuxH"/>
    <property type="match status" value="1"/>
</dbReference>
<reference evidence="3 4" key="1">
    <citation type="submission" date="2019-01" db="EMBL/GenBank/DDBJ databases">
        <title>Geovibrio thiophilus DSM 11263, complete genome.</title>
        <authorList>
            <person name="Spring S."/>
            <person name="Bunk B."/>
            <person name="Sproer C."/>
        </authorList>
    </citation>
    <scope>NUCLEOTIDE SEQUENCE [LARGE SCALE GENOMIC DNA]</scope>
    <source>
        <strain evidence="3 4">DSM 11263</strain>
    </source>
</reference>
<dbReference type="Proteomes" id="UP000287502">
    <property type="component" value="Chromosome"/>
</dbReference>
<sequence>MNYEELILGRQPILTRDGFTHGYELLFRNPGESSAVIADNTSATARVLVNMVQNFGLEKLLGGKDGFININENILMQDILDVLPPENLVFEIIENTVVSKALIERIRKYREKGYRFALDDLFFSDEYMLMFTPLFPLTDYIKVDFTLSSDNDIRYKTRELKKYPAKLLAEKVETQESYTMALDAGFELFQGYYFARPNIISKSAIEPSKLSILKLLNLLGSDSTLDKIETEFKLQPEFSLKLLKMINSSSFFIRSEVRSIRHAISLLGRQQLQKWLIIMLYASKNKENRRSPLLETVLLRARAMELLAARVYGENSGIAGDAYFTGLISMLDAIFGISASELMSSLNIEGTIKDAIEKREGRLGRLLRLIETSDDRSAAVNRELLAEFRLTVNEVSEIKYASFEWMAEQQVLQGS</sequence>
<dbReference type="AlphaFoldDB" id="A0A3R5V0C4"/>
<dbReference type="RefSeq" id="WP_128465848.1">
    <property type="nucleotide sequence ID" value="NZ_CP035108.1"/>
</dbReference>
<dbReference type="InterPro" id="IPR013976">
    <property type="entry name" value="HDOD"/>
</dbReference>
<accession>A0A3R5V0C4</accession>
<gene>
    <name evidence="3" type="ORF">EP073_03815</name>
</gene>
<protein>
    <submittedName>
        <fullName evidence="3">EAL domain-containing protein</fullName>
    </submittedName>
</protein>
<dbReference type="PROSITE" id="PS50883">
    <property type="entry name" value="EAL"/>
    <property type="match status" value="1"/>
</dbReference>
<dbReference type="PROSITE" id="PS51833">
    <property type="entry name" value="HDOD"/>
    <property type="match status" value="1"/>
</dbReference>
<dbReference type="KEGG" id="gtl:EP073_03815"/>
<feature type="domain" description="HDOD" evidence="2">
    <location>
        <begin position="205"/>
        <end position="398"/>
    </location>
</feature>
<organism evidence="3 4">
    <name type="scientific">Geovibrio thiophilus</name>
    <dbReference type="NCBI Taxonomy" id="139438"/>
    <lineage>
        <taxon>Bacteria</taxon>
        <taxon>Pseudomonadati</taxon>
        <taxon>Deferribacterota</taxon>
        <taxon>Deferribacteres</taxon>
        <taxon>Deferribacterales</taxon>
        <taxon>Geovibrionaceae</taxon>
        <taxon>Geovibrio</taxon>
    </lineage>
</organism>
<dbReference type="OrthoDB" id="9804751at2"/>